<accession>A0A7X8RI26</accession>
<dbReference type="EMBL" id="JAAYSN010000295">
    <property type="protein sequence ID" value="NLP40172.1"/>
    <property type="molecule type" value="Genomic_DNA"/>
</dbReference>
<gene>
    <name evidence="2" type="ORF">GX356_10745</name>
</gene>
<dbReference type="Proteomes" id="UP000568696">
    <property type="component" value="Unassembled WGS sequence"/>
</dbReference>
<proteinExistence type="predicted"/>
<protein>
    <submittedName>
        <fullName evidence="2">ABC transporter permease</fullName>
    </submittedName>
</protein>
<comment type="caution">
    <text evidence="2">The sequence shown here is derived from an EMBL/GenBank/DDBJ whole genome shotgun (WGS) entry which is preliminary data.</text>
</comment>
<keyword evidence="1" id="KW-0472">Membrane</keyword>
<keyword evidence="1" id="KW-1133">Transmembrane helix</keyword>
<feature type="transmembrane region" description="Helical" evidence="1">
    <location>
        <begin position="79"/>
        <end position="100"/>
    </location>
</feature>
<dbReference type="AlphaFoldDB" id="A0A7X8RI26"/>
<feature type="transmembrane region" description="Helical" evidence="1">
    <location>
        <begin position="20"/>
        <end position="38"/>
    </location>
</feature>
<organism evidence="2 3">
    <name type="scientific">Corynebacterium pollutisoli</name>
    <dbReference type="NCBI Taxonomy" id="1610489"/>
    <lineage>
        <taxon>Bacteria</taxon>
        <taxon>Bacillati</taxon>
        <taxon>Actinomycetota</taxon>
        <taxon>Actinomycetes</taxon>
        <taxon>Mycobacteriales</taxon>
        <taxon>Corynebacteriaceae</taxon>
        <taxon>Corynebacterium</taxon>
    </lineage>
</organism>
<name>A0A7X8RI26_9CORY</name>
<feature type="non-terminal residue" evidence="2">
    <location>
        <position position="107"/>
    </location>
</feature>
<evidence type="ECO:0000313" key="3">
    <source>
        <dbReference type="Proteomes" id="UP000568696"/>
    </source>
</evidence>
<evidence type="ECO:0000256" key="1">
    <source>
        <dbReference type="SAM" id="Phobius"/>
    </source>
</evidence>
<evidence type="ECO:0000313" key="2">
    <source>
        <dbReference type="EMBL" id="NLP40172.1"/>
    </source>
</evidence>
<sequence length="107" mass="11603">MSTLTGTGQVLRFLLRRDRVRAPLWVLGMTLMTAYIVVELGTVLDEESLQGMAQMASAPVTALIGGPGYGFDDITVPRFLAGLYGAYLMLGAAFMSMTTITRHTRAE</sequence>
<reference evidence="2 3" key="1">
    <citation type="journal article" date="2020" name="Biotechnol. Biofuels">
        <title>New insights from the biogas microbiome by comprehensive genome-resolved metagenomics of nearly 1600 species originating from multiple anaerobic digesters.</title>
        <authorList>
            <person name="Campanaro S."/>
            <person name="Treu L."/>
            <person name="Rodriguez-R L.M."/>
            <person name="Kovalovszki A."/>
            <person name="Ziels R.M."/>
            <person name="Maus I."/>
            <person name="Zhu X."/>
            <person name="Kougias P.G."/>
            <person name="Basile A."/>
            <person name="Luo G."/>
            <person name="Schluter A."/>
            <person name="Konstantinidis K.T."/>
            <person name="Angelidaki I."/>
        </authorList>
    </citation>
    <scope>NUCLEOTIDE SEQUENCE [LARGE SCALE GENOMIC DNA]</scope>
    <source>
        <strain evidence="2">AS23ysBPME_344</strain>
    </source>
</reference>
<keyword evidence="1" id="KW-0812">Transmembrane</keyword>